<organism evidence="1 2">
    <name type="scientific">Bipolaris victoriae (strain FI3)</name>
    <name type="common">Victoria blight of oats agent</name>
    <name type="synonym">Cochliobolus victoriae</name>
    <dbReference type="NCBI Taxonomy" id="930091"/>
    <lineage>
        <taxon>Eukaryota</taxon>
        <taxon>Fungi</taxon>
        <taxon>Dikarya</taxon>
        <taxon>Ascomycota</taxon>
        <taxon>Pezizomycotina</taxon>
        <taxon>Dothideomycetes</taxon>
        <taxon>Pleosporomycetidae</taxon>
        <taxon>Pleosporales</taxon>
        <taxon>Pleosporineae</taxon>
        <taxon>Pleosporaceae</taxon>
        <taxon>Bipolaris</taxon>
    </lineage>
</organism>
<sequence>WQWLHSGRLGIVPVRMQRCAACLTKGTILGANQFGIEVRVVMAIMRCLCVCLLIARHAVPVWIGGDGEHGPQSSIRVPAW</sequence>
<dbReference type="GeneID" id="26258151"/>
<proteinExistence type="predicted"/>
<gene>
    <name evidence="1" type="ORF">COCVIDRAFT_84635</name>
</gene>
<dbReference type="HOGENOM" id="CLU_2596453_0_0_1"/>
<accession>W7F041</accession>
<evidence type="ECO:0000313" key="1">
    <source>
        <dbReference type="EMBL" id="EUN32544.1"/>
    </source>
</evidence>
<dbReference type="RefSeq" id="XP_014562151.1">
    <property type="nucleotide sequence ID" value="XM_014706665.1"/>
</dbReference>
<dbReference type="Proteomes" id="UP000054337">
    <property type="component" value="Unassembled WGS sequence"/>
</dbReference>
<keyword evidence="2" id="KW-1185">Reference proteome</keyword>
<protein>
    <submittedName>
        <fullName evidence="1">Uncharacterized protein</fullName>
    </submittedName>
</protein>
<reference evidence="1 2" key="1">
    <citation type="journal article" date="2013" name="PLoS Genet.">
        <title>Comparative genome structure, secondary metabolite, and effector coding capacity across Cochliobolus pathogens.</title>
        <authorList>
            <person name="Condon B.J."/>
            <person name="Leng Y."/>
            <person name="Wu D."/>
            <person name="Bushley K.E."/>
            <person name="Ohm R.A."/>
            <person name="Otillar R."/>
            <person name="Martin J."/>
            <person name="Schackwitz W."/>
            <person name="Grimwood J."/>
            <person name="MohdZainudin N."/>
            <person name="Xue C."/>
            <person name="Wang R."/>
            <person name="Manning V.A."/>
            <person name="Dhillon B."/>
            <person name="Tu Z.J."/>
            <person name="Steffenson B.J."/>
            <person name="Salamov A."/>
            <person name="Sun H."/>
            <person name="Lowry S."/>
            <person name="LaButti K."/>
            <person name="Han J."/>
            <person name="Copeland A."/>
            <person name="Lindquist E."/>
            <person name="Barry K."/>
            <person name="Schmutz J."/>
            <person name="Baker S.E."/>
            <person name="Ciuffetti L.M."/>
            <person name="Grigoriev I.V."/>
            <person name="Zhong S."/>
            <person name="Turgeon B.G."/>
        </authorList>
    </citation>
    <scope>NUCLEOTIDE SEQUENCE [LARGE SCALE GENOMIC DNA]</scope>
    <source>
        <strain evidence="1 2">FI3</strain>
    </source>
</reference>
<evidence type="ECO:0000313" key="2">
    <source>
        <dbReference type="Proteomes" id="UP000054337"/>
    </source>
</evidence>
<dbReference type="EMBL" id="KI968693">
    <property type="protein sequence ID" value="EUN32544.1"/>
    <property type="molecule type" value="Genomic_DNA"/>
</dbReference>
<name>W7F041_BIPV3</name>
<feature type="non-terminal residue" evidence="1">
    <location>
        <position position="1"/>
    </location>
</feature>
<dbReference type="AlphaFoldDB" id="W7F041"/>